<dbReference type="PANTHER" id="PTHR13068:SF98">
    <property type="entry name" value="TRANSCRIPTION TERMINATION FACTOR MTERF2, CHLOROPLASTIC"/>
    <property type="match status" value="1"/>
</dbReference>
<dbReference type="Proteomes" id="UP000515123">
    <property type="component" value="Linkage group 9"/>
</dbReference>
<keyword evidence="2" id="KW-0804">Transcription</keyword>
<evidence type="ECO:0000256" key="2">
    <source>
        <dbReference type="ARBA" id="ARBA00022472"/>
    </source>
</evidence>
<evidence type="ECO:0000313" key="6">
    <source>
        <dbReference type="RefSeq" id="XP_020095204.1"/>
    </source>
</evidence>
<feature type="region of interest" description="Disordered" evidence="4">
    <location>
        <begin position="623"/>
        <end position="649"/>
    </location>
</feature>
<name>A0A6P5FQ73_ANACO</name>
<dbReference type="AlphaFoldDB" id="A0A6P5FQ73"/>
<dbReference type="InterPro" id="IPR038538">
    <property type="entry name" value="MTERF_sf"/>
</dbReference>
<keyword evidence="2" id="KW-0805">Transcription regulation</keyword>
<accession>A0A6P5FQ73</accession>
<organism evidence="7">
    <name type="scientific">Ananas comosus</name>
    <name type="common">Pineapple</name>
    <name type="synonym">Ananas ananas</name>
    <dbReference type="NCBI Taxonomy" id="4615"/>
    <lineage>
        <taxon>Eukaryota</taxon>
        <taxon>Viridiplantae</taxon>
        <taxon>Streptophyta</taxon>
        <taxon>Embryophyta</taxon>
        <taxon>Tracheophyta</taxon>
        <taxon>Spermatophyta</taxon>
        <taxon>Magnoliopsida</taxon>
        <taxon>Liliopsida</taxon>
        <taxon>Poales</taxon>
        <taxon>Bromeliaceae</taxon>
        <taxon>Bromelioideae</taxon>
        <taxon>Ananas</taxon>
    </lineage>
</organism>
<keyword evidence="3" id="KW-0809">Transit peptide</keyword>
<feature type="region of interest" description="Disordered" evidence="4">
    <location>
        <begin position="50"/>
        <end position="113"/>
    </location>
</feature>
<dbReference type="RefSeq" id="XP_020095205.1">
    <property type="nucleotide sequence ID" value="XM_020239616.1"/>
</dbReference>
<evidence type="ECO:0000256" key="1">
    <source>
        <dbReference type="ARBA" id="ARBA00007692"/>
    </source>
</evidence>
<dbReference type="RefSeq" id="XP_020095204.1">
    <property type="nucleotide sequence ID" value="XM_020239615.1"/>
</dbReference>
<dbReference type="Gene3D" id="1.25.70.10">
    <property type="entry name" value="Transcription termination factor 3, mitochondrial"/>
    <property type="match status" value="1"/>
</dbReference>
<dbReference type="GO" id="GO:0003676">
    <property type="term" value="F:nucleic acid binding"/>
    <property type="evidence" value="ECO:0007669"/>
    <property type="project" value="InterPro"/>
</dbReference>
<comment type="similarity">
    <text evidence="1">Belongs to the mTERF family.</text>
</comment>
<evidence type="ECO:0000256" key="4">
    <source>
        <dbReference type="SAM" id="MobiDB-lite"/>
    </source>
</evidence>
<dbReference type="Pfam" id="PF02536">
    <property type="entry name" value="mTERF"/>
    <property type="match status" value="1"/>
</dbReference>
<keyword evidence="2" id="KW-0806">Transcription termination</keyword>
<proteinExistence type="inferred from homology"/>
<gene>
    <name evidence="6 7" type="primary">LOC109714888</name>
</gene>
<dbReference type="InterPro" id="IPR003690">
    <property type="entry name" value="MTERF"/>
</dbReference>
<evidence type="ECO:0000256" key="3">
    <source>
        <dbReference type="ARBA" id="ARBA00022946"/>
    </source>
</evidence>
<feature type="compositionally biased region" description="Low complexity" evidence="4">
    <location>
        <begin position="69"/>
        <end position="86"/>
    </location>
</feature>
<dbReference type="PANTHER" id="PTHR13068">
    <property type="entry name" value="CGI-12 PROTEIN-RELATED"/>
    <property type="match status" value="1"/>
</dbReference>
<dbReference type="GeneID" id="109714888"/>
<dbReference type="GO" id="GO:0009507">
    <property type="term" value="C:chloroplast"/>
    <property type="evidence" value="ECO:0007669"/>
    <property type="project" value="EnsemblPlants"/>
</dbReference>
<dbReference type="GO" id="GO:0006353">
    <property type="term" value="P:DNA-templated transcription termination"/>
    <property type="evidence" value="ECO:0007669"/>
    <property type="project" value="UniProtKB-KW"/>
</dbReference>
<dbReference type="SMART" id="SM00733">
    <property type="entry name" value="Mterf"/>
    <property type="match status" value="9"/>
</dbReference>
<evidence type="ECO:0000313" key="7">
    <source>
        <dbReference type="RefSeq" id="XP_020095205.1"/>
    </source>
</evidence>
<dbReference type="FunFam" id="1.25.70.10:FF:000009">
    <property type="entry name" value="BnaA09g42960D protein"/>
    <property type="match status" value="1"/>
</dbReference>
<dbReference type="OrthoDB" id="637682at2759"/>
<sequence length="649" mass="73802">MLCHSHHYSTILDGFFLRPNPNPNNRFLPPAALHFPKPLLSFPTRAIDSTNHSLTLSPDESDRDPDPSPLSRRQNASSTALLLLHSPSPPEPSEDDAAAAAVAGGDDDEQEEEIRRKIAEEASLATRRVPRFPGSIDFPRAEPLDPPRELRLVLGGDDRVLKRALEVRRRVAAETLKDAMRAGKLSITYSANLVSKMSDFVDRIVIEAAAMKEVPEFSHLSFNSRAKSYIQHSGVVPLIKWLKHNSMTYPQIGKVISMCTGNLEIIRHITEWLKSIHVKGEFLGAVLVKGGSVLFRSVDALEEIVGYLEDNGVRKDWVGHVVTRCPQVLALSIEELESRVRFYLDMGMDERDFGTMVFDYPRVLGFFSLEEMNSKVQYLKEFGLSTEDVRRLLAYKPQLMGCSIEERWKPLVKYLYYLGVRRDGMKRILMVKPMVFCVDLESTIVPKVRFLQDIGIRNEAIGDVLVKFPSVLTYSLYKKMRPVVIFLMTKAGVTQEDIGKVIALDPQLIGCSITKKLELNVRYFLSLGIRLHSLGEMIADFPMLLRYNIDILRPKYRYLRRVMVRPLQDLIEFPRFFSYSLEGRIAPRHQILVKNRVNFKLRYMLAGSDEEFDQRVRAAVEKRKRFESSSGTNFDISDPDSAEAAPTAP</sequence>
<evidence type="ECO:0000313" key="5">
    <source>
        <dbReference type="Proteomes" id="UP000515123"/>
    </source>
</evidence>
<reference evidence="5" key="1">
    <citation type="journal article" date="2015" name="Nat. Genet.">
        <title>The pineapple genome and the evolution of CAM photosynthesis.</title>
        <authorList>
            <person name="Ming R."/>
            <person name="VanBuren R."/>
            <person name="Wai C.M."/>
            <person name="Tang H."/>
            <person name="Schatz M.C."/>
            <person name="Bowers J.E."/>
            <person name="Lyons E."/>
            <person name="Wang M.L."/>
            <person name="Chen J."/>
            <person name="Biggers E."/>
            <person name="Zhang J."/>
            <person name="Huang L."/>
            <person name="Zhang L."/>
            <person name="Miao W."/>
            <person name="Zhang J."/>
            <person name="Ye Z."/>
            <person name="Miao C."/>
            <person name="Lin Z."/>
            <person name="Wang H."/>
            <person name="Zhou H."/>
            <person name="Yim W.C."/>
            <person name="Priest H.D."/>
            <person name="Zheng C."/>
            <person name="Woodhouse M."/>
            <person name="Edger P.P."/>
            <person name="Guyot R."/>
            <person name="Guo H.B."/>
            <person name="Guo H."/>
            <person name="Zheng G."/>
            <person name="Singh R."/>
            <person name="Sharma A."/>
            <person name="Min X."/>
            <person name="Zheng Y."/>
            <person name="Lee H."/>
            <person name="Gurtowski J."/>
            <person name="Sedlazeck F.J."/>
            <person name="Harkess A."/>
            <person name="McKain M.R."/>
            <person name="Liao Z."/>
            <person name="Fang J."/>
            <person name="Liu J."/>
            <person name="Zhang X."/>
            <person name="Zhang Q."/>
            <person name="Hu W."/>
            <person name="Qin Y."/>
            <person name="Wang K."/>
            <person name="Chen L.Y."/>
            <person name="Shirley N."/>
            <person name="Lin Y.R."/>
            <person name="Liu L.Y."/>
            <person name="Hernandez A.G."/>
            <person name="Wright C.L."/>
            <person name="Bulone V."/>
            <person name="Tuskan G.A."/>
            <person name="Heath K."/>
            <person name="Zee F."/>
            <person name="Moore P.H."/>
            <person name="Sunkar R."/>
            <person name="Leebens-Mack J.H."/>
            <person name="Mockler T."/>
            <person name="Bennetzen J.L."/>
            <person name="Freeling M."/>
            <person name="Sankoff D."/>
            <person name="Paterson A.H."/>
            <person name="Zhu X."/>
            <person name="Yang X."/>
            <person name="Smith J.A."/>
            <person name="Cushman J.C."/>
            <person name="Paull R.E."/>
            <person name="Yu Q."/>
        </authorList>
    </citation>
    <scope>NUCLEOTIDE SEQUENCE [LARGE SCALE GENOMIC DNA]</scope>
    <source>
        <strain evidence="5">cv. F153</strain>
    </source>
</reference>
<protein>
    <submittedName>
        <fullName evidence="6 7">Transcription termination factor MTERF2, chloroplastic</fullName>
    </submittedName>
</protein>
<keyword evidence="5" id="KW-1185">Reference proteome</keyword>
<reference evidence="6 7" key="2">
    <citation type="submission" date="2025-04" db="UniProtKB">
        <authorList>
            <consortium name="RefSeq"/>
        </authorList>
    </citation>
    <scope>IDENTIFICATION</scope>
    <source>
        <tissue evidence="6 7">Leaf</tissue>
    </source>
</reference>
<dbReference type="Gramene" id="Aco008635.1.mrna1">
    <property type="protein sequence ID" value="Aco008635.1.mrna1"/>
    <property type="gene ID" value="Aco008635.1.path1"/>
</dbReference>